<sequence>MPRHSTIGHATMTMSDGRIRCYFIHEQQGDRLLVSPADPDTIALYAAPYPVDRTEFTSITVRATPAALPE</sequence>
<proteinExistence type="predicted"/>
<reference evidence="1 2" key="1">
    <citation type="submission" date="2019-09" db="EMBL/GenBank/DDBJ databases">
        <title>Genome Sequences of Streptomyces kaniharaensis ATCC 21070.</title>
        <authorList>
            <person name="Zhu W."/>
            <person name="De Crecy-Lagard V."/>
            <person name="Richards N.G."/>
        </authorList>
    </citation>
    <scope>NUCLEOTIDE SEQUENCE [LARGE SCALE GENOMIC DNA]</scope>
    <source>
        <strain evidence="1 2">SF-557</strain>
    </source>
</reference>
<accession>A0A6N7L0Z2</accession>
<organism evidence="1 2">
    <name type="scientific">Streptomyces kaniharaensis</name>
    <dbReference type="NCBI Taxonomy" id="212423"/>
    <lineage>
        <taxon>Bacteria</taxon>
        <taxon>Bacillati</taxon>
        <taxon>Actinomycetota</taxon>
        <taxon>Actinomycetes</taxon>
        <taxon>Kitasatosporales</taxon>
        <taxon>Streptomycetaceae</taxon>
        <taxon>Streptomyces</taxon>
    </lineage>
</organism>
<name>A0A6N7L0Z2_9ACTN</name>
<evidence type="ECO:0000313" key="1">
    <source>
        <dbReference type="EMBL" id="MQS17512.1"/>
    </source>
</evidence>
<keyword evidence="2" id="KW-1185">Reference proteome</keyword>
<evidence type="ECO:0000313" key="2">
    <source>
        <dbReference type="Proteomes" id="UP000450000"/>
    </source>
</evidence>
<dbReference type="OrthoDB" id="9937034at2"/>
<dbReference type="Proteomes" id="UP000450000">
    <property type="component" value="Unassembled WGS sequence"/>
</dbReference>
<dbReference type="EMBL" id="WBOF01000005">
    <property type="protein sequence ID" value="MQS17512.1"/>
    <property type="molecule type" value="Genomic_DNA"/>
</dbReference>
<comment type="caution">
    <text evidence="1">The sequence shown here is derived from an EMBL/GenBank/DDBJ whole genome shotgun (WGS) entry which is preliminary data.</text>
</comment>
<dbReference type="AlphaFoldDB" id="A0A6N7L0Z2"/>
<dbReference type="RefSeq" id="WP_153470576.1">
    <property type="nucleotide sequence ID" value="NZ_WBOF01000005.1"/>
</dbReference>
<protein>
    <submittedName>
        <fullName evidence="1">Uncharacterized protein</fullName>
    </submittedName>
</protein>
<gene>
    <name evidence="1" type="ORF">F7Q99_36335</name>
</gene>